<dbReference type="PROSITE" id="PS51217">
    <property type="entry name" value="UVRD_HELICASE_CTER"/>
    <property type="match status" value="1"/>
</dbReference>
<feature type="binding site" evidence="15">
    <location>
        <position position="1046"/>
    </location>
    <ligand>
        <name>Mg(2+)</name>
        <dbReference type="ChEBI" id="CHEBI:18420"/>
    </ligand>
</feature>
<evidence type="ECO:0000259" key="19">
    <source>
        <dbReference type="PROSITE" id="PS51217"/>
    </source>
</evidence>
<comment type="domain">
    <text evidence="15">The N-terminal DNA-binding domain is a ssDNA-dependent ATPase and has ATP-dependent 3'-5' helicase function. This domain interacts with RecC.</text>
</comment>
<evidence type="ECO:0000313" key="20">
    <source>
        <dbReference type="EMBL" id="RXR05981.1"/>
    </source>
</evidence>
<comment type="cofactor">
    <cofactor evidence="15">
        <name>Mg(2+)</name>
        <dbReference type="ChEBI" id="CHEBI:18420"/>
    </cofactor>
    <text evidence="15">Binds 1 Mg(2+) ion per subunit.</text>
</comment>
<feature type="active site" description="For nuclease activity" evidence="15">
    <location>
        <position position="1183"/>
    </location>
</feature>
<dbReference type="GO" id="GO:0000724">
    <property type="term" value="P:double-strand break repair via homologous recombination"/>
    <property type="evidence" value="ECO:0007669"/>
    <property type="project" value="UniProtKB-UniRule"/>
</dbReference>
<feature type="binding site" evidence="15">
    <location>
        <position position="1170"/>
    </location>
    <ligand>
        <name>Mg(2+)</name>
        <dbReference type="ChEBI" id="CHEBI:18420"/>
    </ligand>
</feature>
<dbReference type="HAMAP" id="MF_01485">
    <property type="entry name" value="RecB"/>
    <property type="match status" value="1"/>
</dbReference>
<feature type="binding site" evidence="15">
    <location>
        <position position="1183"/>
    </location>
    <ligand>
        <name>Mg(2+)</name>
        <dbReference type="ChEBI" id="CHEBI:18420"/>
    </ligand>
</feature>
<evidence type="ECO:0000256" key="3">
    <source>
        <dbReference type="ARBA" id="ARBA00022741"/>
    </source>
</evidence>
<evidence type="ECO:0000256" key="4">
    <source>
        <dbReference type="ARBA" id="ARBA00022763"/>
    </source>
</evidence>
<dbReference type="PROSITE" id="PS51198">
    <property type="entry name" value="UVRD_HELICASE_ATP_BIND"/>
    <property type="match status" value="1"/>
</dbReference>
<evidence type="ECO:0000256" key="2">
    <source>
        <dbReference type="ARBA" id="ARBA00022723"/>
    </source>
</evidence>
<dbReference type="Gene3D" id="3.40.50.300">
    <property type="entry name" value="P-loop containing nucleotide triphosphate hydrolases"/>
    <property type="match status" value="3"/>
</dbReference>
<keyword evidence="2 15" id="KW-0479">Metal-binding</keyword>
<dbReference type="GO" id="GO:0016887">
    <property type="term" value="F:ATP hydrolysis activity"/>
    <property type="evidence" value="ECO:0007669"/>
    <property type="project" value="RHEA"/>
</dbReference>
<comment type="domain">
    <text evidence="15">The C-terminal domain has nuclease activity and interacts with RecD. It interacts with RecA, facilitating its loading onto ssDNA.</text>
</comment>
<dbReference type="InterPro" id="IPR014017">
    <property type="entry name" value="DNA_helicase_UvrD-like_C"/>
</dbReference>
<keyword evidence="5 15" id="KW-0378">Hydrolase</keyword>
<dbReference type="SUPFAM" id="SSF52980">
    <property type="entry name" value="Restriction endonuclease-like"/>
    <property type="match status" value="1"/>
</dbReference>
<keyword evidence="21" id="KW-1185">Reference proteome</keyword>
<dbReference type="InterPro" id="IPR014016">
    <property type="entry name" value="UvrD-like_ATP-bd"/>
</dbReference>
<comment type="catalytic activity">
    <reaction evidence="14 15">
        <text>ATP + H2O = ADP + phosphate + H(+)</text>
        <dbReference type="Rhea" id="RHEA:13065"/>
        <dbReference type="ChEBI" id="CHEBI:15377"/>
        <dbReference type="ChEBI" id="CHEBI:15378"/>
        <dbReference type="ChEBI" id="CHEBI:30616"/>
        <dbReference type="ChEBI" id="CHEBI:43474"/>
        <dbReference type="ChEBI" id="CHEBI:456216"/>
        <dbReference type="EC" id="5.6.2.4"/>
    </reaction>
</comment>
<dbReference type="PANTHER" id="PTHR11070">
    <property type="entry name" value="UVRD / RECB / PCRA DNA HELICASE FAMILY MEMBER"/>
    <property type="match status" value="1"/>
</dbReference>
<dbReference type="OrthoDB" id="9810135at2"/>
<keyword evidence="1 15" id="KW-0540">Nuclease</keyword>
<dbReference type="Proteomes" id="UP000289784">
    <property type="component" value="Unassembled WGS sequence"/>
</dbReference>
<comment type="catalytic activity">
    <reaction evidence="15">
        <text>Exonucleolytic cleavage (in the presence of ATP) in either 5'- to 3'- or 3'- to 5'-direction to yield 5'-phosphooligonucleotides.</text>
        <dbReference type="EC" id="3.1.11.5"/>
    </reaction>
</comment>
<dbReference type="GO" id="GO:0009338">
    <property type="term" value="C:exodeoxyribonuclease V complex"/>
    <property type="evidence" value="ECO:0007669"/>
    <property type="project" value="TreeGrafter"/>
</dbReference>
<keyword evidence="10 15" id="KW-0238">DNA-binding</keyword>
<protein>
    <recommendedName>
        <fullName evidence="15">RecBCD enzyme subunit RecB</fullName>
        <ecNumber evidence="15">3.1.11.5</ecNumber>
        <ecNumber evidence="15">5.6.2.4</ecNumber>
    </recommendedName>
    <alternativeName>
        <fullName evidence="15">DNA 3'-5' helicase subunit RecB</fullName>
    </alternativeName>
    <alternativeName>
        <fullName evidence="15">Exonuclease V subunit RecB</fullName>
        <shortName evidence="15">ExoV subunit RecB</shortName>
    </alternativeName>
    <alternativeName>
        <fullName evidence="15">Helicase/nuclease RecBCD subunit RecB</fullName>
    </alternativeName>
</protein>
<feature type="domain" description="UvrD-like helicase ATP-binding" evidence="18">
    <location>
        <begin position="1"/>
        <end position="549"/>
    </location>
</feature>
<evidence type="ECO:0000256" key="15">
    <source>
        <dbReference type="HAMAP-Rule" id="MF_01485"/>
    </source>
</evidence>
<dbReference type="Pfam" id="PF13361">
    <property type="entry name" value="UvrD_C"/>
    <property type="match status" value="2"/>
</dbReference>
<reference evidence="20 21" key="1">
    <citation type="submission" date="2019-01" db="EMBL/GenBank/DDBJ databases">
        <title>Pseudoxanthomonas composti sp. nov., isolated from compost.</title>
        <authorList>
            <person name="Yang G."/>
        </authorList>
    </citation>
    <scope>NUCLEOTIDE SEQUENCE [LARGE SCALE GENOMIC DNA]</scope>
    <source>
        <strain evidence="20 21">GSS15</strain>
    </source>
</reference>
<dbReference type="Pfam" id="PF12705">
    <property type="entry name" value="PDDEXK_1"/>
    <property type="match status" value="1"/>
</dbReference>
<dbReference type="RefSeq" id="WP_129470893.1">
    <property type="nucleotide sequence ID" value="NZ_SAWZ01000004.1"/>
</dbReference>
<keyword evidence="12 15" id="KW-0413">Isomerase</keyword>
<organism evidence="20 21">
    <name type="scientific">Pseudoxanthomonas composti</name>
    <dbReference type="NCBI Taxonomy" id="2137479"/>
    <lineage>
        <taxon>Bacteria</taxon>
        <taxon>Pseudomonadati</taxon>
        <taxon>Pseudomonadota</taxon>
        <taxon>Gammaproteobacteria</taxon>
        <taxon>Lysobacterales</taxon>
        <taxon>Lysobacteraceae</taxon>
        <taxon>Pseudoxanthomonas</taxon>
    </lineage>
</organism>
<feature type="binding site" evidence="16">
    <location>
        <begin position="20"/>
        <end position="27"/>
    </location>
    <ligand>
        <name>ATP</name>
        <dbReference type="ChEBI" id="CHEBI:30616"/>
    </ligand>
</feature>
<dbReference type="InterPro" id="IPR000212">
    <property type="entry name" value="DNA_helicase_UvrD/REP"/>
</dbReference>
<comment type="subunit">
    <text evidence="15">Heterotrimer of RecB, RecC and RecD. All subunits contribute to DNA-binding. Interacts with RecA.</text>
</comment>
<dbReference type="GO" id="GO:0043138">
    <property type="term" value="F:3'-5' DNA helicase activity"/>
    <property type="evidence" value="ECO:0007669"/>
    <property type="project" value="UniProtKB-UniRule"/>
</dbReference>
<comment type="catalytic activity">
    <reaction evidence="13 15">
        <text>Couples ATP hydrolysis with the unwinding of duplex DNA by translocating in the 3'-5' direction.</text>
        <dbReference type="EC" id="5.6.2.4"/>
    </reaction>
</comment>
<dbReference type="GO" id="GO:0003677">
    <property type="term" value="F:DNA binding"/>
    <property type="evidence" value="ECO:0007669"/>
    <property type="project" value="UniProtKB-UniRule"/>
</dbReference>
<dbReference type="PANTHER" id="PTHR11070:SF23">
    <property type="entry name" value="RECBCD ENZYME SUBUNIT RECB"/>
    <property type="match status" value="1"/>
</dbReference>
<feature type="region of interest" description="Nuclease activity, interacts with RecD and RecA" evidence="15">
    <location>
        <begin position="986"/>
        <end position="1281"/>
    </location>
</feature>
<sequence length="1281" mass="139387">MTPVDPFLTLPLTGTHLIEASAGTGKTFTLATLVTRLVVEQRLRIGQILAVTFTEAATQELRKRIRERLALAASLVPEAMGMAAETAAAGTPVGADSSAKRLAGDVGDLGDQVDAAGLFHHQVRGESPSPMHRLPHGNRFQAQLSQEPLSQAPPPSAGQGQQSSRHDAPDAQLSRAIIAAHLASGAETPHQLRQRLQQAADEIDLAAIFTIHGFCARVLREHALESGQTFAPPELLANDRDLREQLAADLWRSTAADAQWAPLLMSLWPRGPEALARDLGELIRQPDLLPPRPTEAERTDRIEAELHRAGQALAEGLAAHGDSFRAALLDAVENKQLNGQSYKAEWIQDLWRDLAQWCAAGDWGAPAHPKLPLLSSDALEAKTNKGKQTPASPLCALISSYLAASQDLSQAQERERVRLLHRIRDEARVRLARRKQQLRVQTYDDLIDGVAQALRGPHAAALVQRLRAQYAIALVDEFQDTDARQWDIFRTVFGDSEETRAAALAPALFLIGDPKQAIYGFRGGDVQTYLQAARHAQAAPPLDRNFRSRPAVLAAIQALYAQAGDAAFVDDRIRFHPVLPGTQRVDADYQRAGTDAPALTLWQAPEPPADEKGKRKPHSAQRSRELATQACVAAIHGVLSDARTGDALLGDKPVQPGDIAVLVRTHKEATRIQRALAEVGIAAVAAGQQSLFATAEARELLTLLLALLHSADDARLRAALATVLLGVDAGGIAALDTEGAAHAQWQGRALAWRERCQRGGPLALVSDLCADNAERLLGLLDGERRLTNYLQLGELLQEADTRALGLQGLVDWLGQRIAQADASDETQLLRLESDARRVQIVTLHKSKGLEYPLVFLPFVGIGGTARRPERSCVVADDDGRRWLHWNLQADTSGWKTACERRQLADRAEDARLLYVGLTRAEHALWIATGDFYNARQGALWPMVEGLPETAGIVRDRTLPADSPWLPPQREGQAPAARHVQRQIAPDWWVYSFTQLANADSGSADLSTRATVAAAGGSDEPEAPAATPTGEAFDPRFAGNRFGVVLHQALEDGDFAAWRDWRPGDAAPASERAIIETALKGGGYAAGELDEGVQVLTALIGQTLTVVLPEGVRLCQVPEQARRAEIEFQFALQPTDIDALLALLHAHGVVRERRGFGLRRTLEGLMTGLIDLTYTHEGRWYVLDYKSNRLPTYDAATLQAAMAHSEYDLQALIYTLALHRWLRFRLGQAYDYARDFGGIRYLFCRGLDATRADSPGVYAHRFAPGLVHALDALFAGATEAAA</sequence>
<evidence type="ECO:0000256" key="9">
    <source>
        <dbReference type="ARBA" id="ARBA00022842"/>
    </source>
</evidence>
<evidence type="ECO:0000256" key="11">
    <source>
        <dbReference type="ARBA" id="ARBA00023204"/>
    </source>
</evidence>
<dbReference type="GO" id="GO:0000287">
    <property type="term" value="F:magnesium ion binding"/>
    <property type="evidence" value="ECO:0007669"/>
    <property type="project" value="UniProtKB-UniRule"/>
</dbReference>
<evidence type="ECO:0000256" key="6">
    <source>
        <dbReference type="ARBA" id="ARBA00022806"/>
    </source>
</evidence>
<dbReference type="Gene3D" id="3.90.320.10">
    <property type="match status" value="1"/>
</dbReference>
<keyword evidence="7 15" id="KW-0269">Exonuclease</keyword>
<feature type="domain" description="UvrD-like helicase C-terminal" evidence="19">
    <location>
        <begin position="580"/>
        <end position="848"/>
    </location>
</feature>
<dbReference type="InterPro" id="IPR011604">
    <property type="entry name" value="PDDEXK-like_dom_sf"/>
</dbReference>
<dbReference type="Gene3D" id="1.10.486.10">
    <property type="entry name" value="PCRA, domain 4"/>
    <property type="match status" value="1"/>
</dbReference>
<dbReference type="Pfam" id="PF00580">
    <property type="entry name" value="UvrD-helicase"/>
    <property type="match status" value="2"/>
</dbReference>
<evidence type="ECO:0000256" key="17">
    <source>
        <dbReference type="SAM" id="MobiDB-lite"/>
    </source>
</evidence>
<evidence type="ECO:0000259" key="18">
    <source>
        <dbReference type="PROSITE" id="PS51198"/>
    </source>
</evidence>
<evidence type="ECO:0000256" key="10">
    <source>
        <dbReference type="ARBA" id="ARBA00023125"/>
    </source>
</evidence>
<evidence type="ECO:0000313" key="21">
    <source>
        <dbReference type="Proteomes" id="UP000289784"/>
    </source>
</evidence>
<keyword evidence="3 15" id="KW-0547">Nucleotide-binding</keyword>
<dbReference type="EC" id="3.1.11.5" evidence="15"/>
<dbReference type="SUPFAM" id="SSF52540">
    <property type="entry name" value="P-loop containing nucleoside triphosphate hydrolases"/>
    <property type="match status" value="1"/>
</dbReference>
<gene>
    <name evidence="15" type="primary">recB</name>
    <name evidence="20" type="ORF">EPA99_09025</name>
</gene>
<accession>A0A4Q1JV23</accession>
<comment type="similarity">
    <text evidence="15">Belongs to the helicase family. UvrD subfamily.</text>
</comment>
<evidence type="ECO:0000256" key="13">
    <source>
        <dbReference type="ARBA" id="ARBA00034617"/>
    </source>
</evidence>
<evidence type="ECO:0000256" key="7">
    <source>
        <dbReference type="ARBA" id="ARBA00022839"/>
    </source>
</evidence>
<keyword evidence="8 15" id="KW-0067">ATP-binding</keyword>
<evidence type="ECO:0000256" key="5">
    <source>
        <dbReference type="ARBA" id="ARBA00022801"/>
    </source>
</evidence>
<evidence type="ECO:0000256" key="14">
    <source>
        <dbReference type="ARBA" id="ARBA00048988"/>
    </source>
</evidence>
<keyword evidence="6 15" id="KW-0347">Helicase</keyword>
<evidence type="ECO:0000256" key="1">
    <source>
        <dbReference type="ARBA" id="ARBA00022722"/>
    </source>
</evidence>
<dbReference type="GO" id="GO:0005524">
    <property type="term" value="F:ATP binding"/>
    <property type="evidence" value="ECO:0007669"/>
    <property type="project" value="UniProtKB-UniRule"/>
</dbReference>
<name>A0A4Q1JV23_9GAMM</name>
<dbReference type="EMBL" id="SAWZ01000004">
    <property type="protein sequence ID" value="RXR05981.1"/>
    <property type="molecule type" value="Genomic_DNA"/>
</dbReference>
<evidence type="ECO:0000256" key="16">
    <source>
        <dbReference type="PROSITE-ProRule" id="PRU00560"/>
    </source>
</evidence>
<evidence type="ECO:0000256" key="12">
    <source>
        <dbReference type="ARBA" id="ARBA00023235"/>
    </source>
</evidence>
<dbReference type="InterPro" id="IPR027417">
    <property type="entry name" value="P-loop_NTPase"/>
</dbReference>
<feature type="region of interest" description="Disordered" evidence="17">
    <location>
        <begin position="596"/>
        <end position="622"/>
    </location>
</feature>
<dbReference type="GO" id="GO:0005829">
    <property type="term" value="C:cytosol"/>
    <property type="evidence" value="ECO:0007669"/>
    <property type="project" value="TreeGrafter"/>
</dbReference>
<evidence type="ECO:0000256" key="8">
    <source>
        <dbReference type="ARBA" id="ARBA00022840"/>
    </source>
</evidence>
<dbReference type="InterPro" id="IPR038726">
    <property type="entry name" value="PDDEXK_AddAB-type"/>
</dbReference>
<feature type="region of interest" description="DNA-binding and helicase activity, interacts with RecC" evidence="15">
    <location>
        <begin position="1"/>
        <end position="966"/>
    </location>
</feature>
<dbReference type="InterPro" id="IPR011335">
    <property type="entry name" value="Restrct_endonuc-II-like"/>
</dbReference>
<dbReference type="GO" id="GO:0008854">
    <property type="term" value="F:exodeoxyribonuclease V activity"/>
    <property type="evidence" value="ECO:0007669"/>
    <property type="project" value="UniProtKB-EC"/>
</dbReference>
<comment type="miscellaneous">
    <text evidence="15">In the RecBCD complex, RecB has a slow 3'-5' helicase, an exonuclease activity and loads RecA onto ssDNA, RecD has a fast 5'-3' helicase activity, while RecC stimulates the ATPase and processivity of the RecB helicase and contributes to recognition of the Chi site.</text>
</comment>
<dbReference type="CDD" id="cd22352">
    <property type="entry name" value="RecB_C-like"/>
    <property type="match status" value="1"/>
</dbReference>
<comment type="function">
    <text evidence="15">A helicase/nuclease that prepares dsDNA breaks (DSB) for recombinational DNA repair. Binds to DSBs and unwinds DNA via a highly rapid and processive ATP-dependent bidirectional helicase activity. Unwinds dsDNA until it encounters a Chi (crossover hotspot instigator) sequence from the 3' direction. Cuts ssDNA a few nucleotides 3' to the Chi site. The properties and activities of the enzyme are changed at Chi. The Chi-altered holoenzyme produces a long 3'-ssDNA overhang and facilitates RecA-binding to the ssDNA for homologous DNA recombination and repair. Holoenzyme degrades any linearized DNA that is unable to undergo homologous recombination. In the holoenzyme this subunit contributes ATPase, 3'-5' helicase, exonuclease activity and loads RecA onto ssDNA.</text>
</comment>
<feature type="region of interest" description="Disordered" evidence="17">
    <location>
        <begin position="145"/>
        <end position="170"/>
    </location>
</feature>
<keyword evidence="11 15" id="KW-0234">DNA repair</keyword>
<feature type="region of interest" description="Disordered" evidence="17">
    <location>
        <begin position="1011"/>
        <end position="1030"/>
    </location>
</feature>
<comment type="caution">
    <text evidence="20">The sequence shown here is derived from an EMBL/GenBank/DDBJ whole genome shotgun (WGS) entry which is preliminary data.</text>
</comment>
<keyword evidence="9 15" id="KW-0460">Magnesium</keyword>
<dbReference type="EC" id="5.6.2.4" evidence="15"/>
<keyword evidence="4 15" id="KW-0227">DNA damage</keyword>
<proteinExistence type="inferred from homology"/>
<dbReference type="InterPro" id="IPR004586">
    <property type="entry name" value="RecB"/>
</dbReference>
<dbReference type="Gene3D" id="1.10.3170.10">
    <property type="entry name" value="Recbcd, chain B, domain 2"/>
    <property type="match status" value="1"/>
</dbReference>